<evidence type="ECO:0000259" key="2">
    <source>
        <dbReference type="Pfam" id="PF08722"/>
    </source>
</evidence>
<dbReference type="InterPro" id="IPR014832">
    <property type="entry name" value="TnsA_C"/>
</dbReference>
<dbReference type="Proteomes" id="UP000002012">
    <property type="component" value="Chromosome"/>
</dbReference>
<organism evidence="3 4">
    <name type="scientific">Denitrovibrio acetiphilus (strain DSM 12809 / NBRC 114555 / N2460)</name>
    <dbReference type="NCBI Taxonomy" id="522772"/>
    <lineage>
        <taxon>Bacteria</taxon>
        <taxon>Pseudomonadati</taxon>
        <taxon>Deferribacterota</taxon>
        <taxon>Deferribacteres</taxon>
        <taxon>Deferribacterales</taxon>
        <taxon>Geovibrionaceae</taxon>
        <taxon>Denitrovibrio</taxon>
    </lineage>
</organism>
<dbReference type="InterPro" id="IPR036388">
    <property type="entry name" value="WH-like_DNA-bd_sf"/>
</dbReference>
<dbReference type="InterPro" id="IPR011335">
    <property type="entry name" value="Restrct_endonuc-II-like"/>
</dbReference>
<dbReference type="SUPFAM" id="SSF52980">
    <property type="entry name" value="Restriction endonuclease-like"/>
    <property type="match status" value="1"/>
</dbReference>
<dbReference type="EMBL" id="CP001968">
    <property type="protein sequence ID" value="ADD67055.1"/>
    <property type="molecule type" value="Genomic_DNA"/>
</dbReference>
<dbReference type="eggNOG" id="ENOG502Z9E1">
    <property type="taxonomic scope" value="Bacteria"/>
</dbReference>
<gene>
    <name evidence="3" type="ordered locus">Dacet_0253</name>
</gene>
<dbReference type="InParanoid" id="D4H2J4"/>
<dbReference type="Gene3D" id="1.10.10.10">
    <property type="entry name" value="Winged helix-like DNA-binding domain superfamily/Winged helix DNA-binding domain"/>
    <property type="match status" value="1"/>
</dbReference>
<dbReference type="STRING" id="522772.Dacet_0253"/>
<feature type="domain" description="TnsA endonuclease N-terminal" evidence="2">
    <location>
        <begin position="72"/>
        <end position="160"/>
    </location>
</feature>
<name>D4H2J4_DENA2</name>
<dbReference type="Pfam" id="PF08722">
    <property type="entry name" value="Tn7_TnsA-like_N"/>
    <property type="match status" value="1"/>
</dbReference>
<sequence>MATIFDEKTILKRIAEGRGTGEYENYKPWLTVRDVPSSQSRSNRPLGWKTQREHHLLSDLEYYYFLFLEWHDNILDIREQYPLDRDETIKIANETGLRHPYMHDTYQVMSTDFLVLLKDGSYAARTVKEAKDLENENVIVKFSIEQIYWQRKGISWGIATRNEIDDIYAKNLEIVHPAKYALEEYNNTQVINYIIKRLSTSKSTVDAILEETDEVFGLEIGTALLIYKSLIANKIVSIDMFQKFNIGISADEVNIILDVKEKMA</sequence>
<dbReference type="KEGG" id="dap:Dacet_0253"/>
<dbReference type="AlphaFoldDB" id="D4H2J4"/>
<proteinExistence type="predicted"/>
<reference evidence="3 4" key="1">
    <citation type="journal article" date="2010" name="Stand. Genomic Sci.">
        <title>Complete genome sequence of Denitrovibrio acetiphilus type strain (N2460).</title>
        <authorList>
            <person name="Kiss H."/>
            <person name="Lang E."/>
            <person name="Lapidus A."/>
            <person name="Copeland A."/>
            <person name="Nolan M."/>
            <person name="Glavina Del Rio T."/>
            <person name="Chen F."/>
            <person name="Lucas S."/>
            <person name="Tice H."/>
            <person name="Cheng J.F."/>
            <person name="Han C."/>
            <person name="Goodwin L."/>
            <person name="Pitluck S."/>
            <person name="Liolios K."/>
            <person name="Pati A."/>
            <person name="Ivanova N."/>
            <person name="Mavromatis K."/>
            <person name="Chen A."/>
            <person name="Palaniappan K."/>
            <person name="Land M."/>
            <person name="Hauser L."/>
            <person name="Chang Y.J."/>
            <person name="Jeffries C.D."/>
            <person name="Detter J.C."/>
            <person name="Brettin T."/>
            <person name="Spring S."/>
            <person name="Rohde M."/>
            <person name="Goker M."/>
            <person name="Woyke T."/>
            <person name="Bristow J."/>
            <person name="Eisen J.A."/>
            <person name="Markowitz V."/>
            <person name="Hugenholtz P."/>
            <person name="Kyrpides N.C."/>
            <person name="Klenk H.P."/>
        </authorList>
    </citation>
    <scope>NUCLEOTIDE SEQUENCE [LARGE SCALE GENOMIC DNA]</scope>
    <source>
        <strain evidence="4">DSM 12809 / NBRC 114555 / N2460</strain>
    </source>
</reference>
<dbReference type="Gene3D" id="3.40.1350.10">
    <property type="match status" value="1"/>
</dbReference>
<dbReference type="GO" id="GO:0004519">
    <property type="term" value="F:endonuclease activity"/>
    <property type="evidence" value="ECO:0007669"/>
    <property type="project" value="UniProtKB-KW"/>
</dbReference>
<evidence type="ECO:0000259" key="1">
    <source>
        <dbReference type="Pfam" id="PF08721"/>
    </source>
</evidence>
<dbReference type="Pfam" id="PF08721">
    <property type="entry name" value="Tn7_Tnp_TnsA_C"/>
    <property type="match status" value="1"/>
</dbReference>
<dbReference type="PaxDb" id="522772-Dacet_0253"/>
<protein>
    <submittedName>
        <fullName evidence="3">TnsA endonuclease</fullName>
    </submittedName>
</protein>
<keyword evidence="4" id="KW-1185">Reference proteome</keyword>
<keyword evidence="3" id="KW-0255">Endonuclease</keyword>
<feature type="domain" description="TnsA endonuclease C-terminal" evidence="1">
    <location>
        <begin position="163"/>
        <end position="240"/>
    </location>
</feature>
<dbReference type="GO" id="GO:0003676">
    <property type="term" value="F:nucleic acid binding"/>
    <property type="evidence" value="ECO:0007669"/>
    <property type="project" value="InterPro"/>
</dbReference>
<evidence type="ECO:0000313" key="4">
    <source>
        <dbReference type="Proteomes" id="UP000002012"/>
    </source>
</evidence>
<dbReference type="OrthoDB" id="5291587at2"/>
<dbReference type="HOGENOM" id="CLU_076083_0_1_0"/>
<dbReference type="InterPro" id="IPR011856">
    <property type="entry name" value="tRNA_endonuc-like_dom_sf"/>
</dbReference>
<evidence type="ECO:0000313" key="3">
    <source>
        <dbReference type="EMBL" id="ADD67055.1"/>
    </source>
</evidence>
<accession>D4H2J4</accession>
<dbReference type="RefSeq" id="WP_013009600.1">
    <property type="nucleotide sequence ID" value="NC_013943.1"/>
</dbReference>
<keyword evidence="3" id="KW-0378">Hydrolase</keyword>
<keyword evidence="3" id="KW-0540">Nuclease</keyword>
<dbReference type="CDD" id="cd22362">
    <property type="entry name" value="TnsA_endonuclease-like"/>
    <property type="match status" value="1"/>
</dbReference>
<dbReference type="InterPro" id="IPR014833">
    <property type="entry name" value="TnsA_N"/>
</dbReference>